<keyword evidence="4" id="KW-0548">Nucleotidyltransferase</keyword>
<protein>
    <submittedName>
        <fullName evidence="4">RNA-dependent RNA polymerase-like protein</fullName>
    </submittedName>
</protein>
<dbReference type="EMBL" id="KF298280">
    <property type="protein sequence ID" value="AGW51777.1"/>
    <property type="molecule type" value="Genomic_RNA"/>
</dbReference>
<feature type="domain" description="RdRp catalytic" evidence="2">
    <location>
        <begin position="214"/>
        <end position="343"/>
    </location>
</feature>
<evidence type="ECO:0000313" key="3">
    <source>
        <dbReference type="EMBL" id="AGW51759.1"/>
    </source>
</evidence>
<dbReference type="Gene3D" id="3.30.70.270">
    <property type="match status" value="1"/>
</dbReference>
<evidence type="ECO:0000259" key="2">
    <source>
        <dbReference type="PROSITE" id="PS50507"/>
    </source>
</evidence>
<dbReference type="SUPFAM" id="SSF56672">
    <property type="entry name" value="DNA/RNA polymerases"/>
    <property type="match status" value="1"/>
</dbReference>
<dbReference type="GO" id="GO:0003968">
    <property type="term" value="F:RNA-directed RNA polymerase activity"/>
    <property type="evidence" value="ECO:0007669"/>
    <property type="project" value="UniProtKB-KW"/>
</dbReference>
<dbReference type="InterPro" id="IPR043502">
    <property type="entry name" value="DNA/RNA_pol_sf"/>
</dbReference>
<evidence type="ECO:0000256" key="1">
    <source>
        <dbReference type="ARBA" id="ARBA00022953"/>
    </source>
</evidence>
<keyword evidence="4" id="KW-0808">Transferase</keyword>
<dbReference type="EMBL" id="KF298269">
    <property type="protein sequence ID" value="AGW51759.1"/>
    <property type="molecule type" value="Genomic_RNA"/>
</dbReference>
<sequence length="473" mass="53932">MRILPIKEGFPQRHSESIRASRYVTALCEENLPYHRSGVTIQAIRKDVKAFQNTTKFNFTPSMKAAIAQTRRDFKLPYPVKMIHLNDVFDKDLRIWRSSPGLPWINLGFKTKGQVIAGAKERQSIRRFWHCVKEGRHPLAPDCLAHVRSHIVEESEEKIRAVWGYPATVTIGEAVFALPLIEAYKDRKHKVIAYGYEPLKGGFKRLLARFLGFPEYHALDFKAFDKTIPAPLIRVAFDILLDNIDLIEYQDYGVANAKKMATMWAYIVNYFINTPIRLANGERYQKNSGVASGSYFTQLIDSVVNAILLNWIAIEQTGEYPSDYVTMGDDSIVAFREHISLEAIAEQLGTIGMQLNVKKSSITKEISEVKFIGYEINSGRPRRDPEPLLASLLFPERPDRNLQDAQSRAVGIFYANLGYNQKISDLCERIIKLAPFDLALTRNMERFLVEALGLDTSQCVTLPTLMDFHRILL</sequence>
<dbReference type="InterPro" id="IPR043128">
    <property type="entry name" value="Rev_trsase/Diguanyl_cyclase"/>
</dbReference>
<dbReference type="GO" id="GO:0006351">
    <property type="term" value="P:DNA-templated transcription"/>
    <property type="evidence" value="ECO:0007669"/>
    <property type="project" value="InterPro"/>
</dbReference>
<dbReference type="PROSITE" id="PS50507">
    <property type="entry name" value="RDRP_SSRNA_POS"/>
    <property type="match status" value="1"/>
</dbReference>
<dbReference type="GO" id="GO:0039694">
    <property type="term" value="P:viral RNA genome replication"/>
    <property type="evidence" value="ECO:0007669"/>
    <property type="project" value="InterPro"/>
</dbReference>
<keyword evidence="1" id="KW-0693">Viral RNA replication</keyword>
<evidence type="ECO:0000313" key="4">
    <source>
        <dbReference type="EMBL" id="AGW51777.1"/>
    </source>
</evidence>
<reference evidence="4" key="1">
    <citation type="journal article" date="2013" name="PLoS ONE">
        <title>Novel virus discovery and genome reconstruction from field RNA samples reveals highly divergent viruses in dipteran hosts.</title>
        <authorList>
            <person name="Cook S."/>
            <person name="Chung B.Y."/>
            <person name="Bass D."/>
            <person name="Moureau G."/>
            <person name="Tang S."/>
            <person name="McAlister E."/>
            <person name="Culverwell C.L."/>
            <person name="Glucksman E."/>
            <person name="Wang H."/>
            <person name="Brown T.D."/>
            <person name="Gould E.A."/>
            <person name="Harbach R.E."/>
            <person name="de Lamballerie X."/>
            <person name="Firth A.E."/>
        </authorList>
    </citation>
    <scope>NUCLEOTIDE SEQUENCE</scope>
    <source>
        <strain evidence="3">Acc_7.4</strain>
        <strain evidence="4">Acc_7.4s</strain>
    </source>
</reference>
<name>U3PWQ5_9VIRU</name>
<dbReference type="InterPro" id="IPR007094">
    <property type="entry name" value="RNA-dir_pol_PSvirus"/>
</dbReference>
<dbReference type="InterPro" id="IPR001205">
    <property type="entry name" value="RNA-dir_pol_C"/>
</dbReference>
<dbReference type="GO" id="GO:0003723">
    <property type="term" value="F:RNA binding"/>
    <property type="evidence" value="ECO:0007669"/>
    <property type="project" value="InterPro"/>
</dbReference>
<keyword evidence="4" id="KW-0696">RNA-directed RNA polymerase</keyword>
<accession>U3PWQ5</accession>
<proteinExistence type="predicted"/>
<organism evidence="4">
    <name type="scientific">uncultured virus</name>
    <dbReference type="NCBI Taxonomy" id="340016"/>
    <lineage>
        <taxon>Viruses</taxon>
        <taxon>environmental samples</taxon>
    </lineage>
</organism>
<dbReference type="Pfam" id="PF00680">
    <property type="entry name" value="RdRP_1"/>
    <property type="match status" value="1"/>
</dbReference>